<feature type="domain" description="PAS" evidence="1">
    <location>
        <begin position="172"/>
        <end position="213"/>
    </location>
</feature>
<dbReference type="Pfam" id="PF13426">
    <property type="entry name" value="PAS_9"/>
    <property type="match status" value="1"/>
</dbReference>
<comment type="caution">
    <text evidence="5">The sequence shown here is derived from an EMBL/GenBank/DDBJ whole genome shotgun (WGS) entry which is preliminary data.</text>
</comment>
<dbReference type="InterPro" id="IPR035919">
    <property type="entry name" value="EAL_sf"/>
</dbReference>
<dbReference type="InterPro" id="IPR043128">
    <property type="entry name" value="Rev_trsase/Diguanyl_cyclase"/>
</dbReference>
<feature type="domain" description="GGDEF" evidence="4">
    <location>
        <begin position="453"/>
        <end position="585"/>
    </location>
</feature>
<evidence type="ECO:0000313" key="5">
    <source>
        <dbReference type="EMBL" id="RMH90774.1"/>
    </source>
</evidence>
<dbReference type="SMART" id="SM00091">
    <property type="entry name" value="PAS"/>
    <property type="match status" value="3"/>
</dbReference>
<dbReference type="InterPro" id="IPR001633">
    <property type="entry name" value="EAL_dom"/>
</dbReference>
<dbReference type="InterPro" id="IPR052155">
    <property type="entry name" value="Biofilm_reg_signaling"/>
</dbReference>
<dbReference type="EMBL" id="RFLY01000014">
    <property type="protein sequence ID" value="RMH90774.1"/>
    <property type="molecule type" value="Genomic_DNA"/>
</dbReference>
<dbReference type="InterPro" id="IPR001610">
    <property type="entry name" value="PAC"/>
</dbReference>
<name>A0A3M2HY67_9GAMM</name>
<dbReference type="PROSITE" id="PS50887">
    <property type="entry name" value="GGDEF"/>
    <property type="match status" value="1"/>
</dbReference>
<dbReference type="Gene3D" id="3.30.450.20">
    <property type="entry name" value="PAS domain"/>
    <property type="match status" value="3"/>
</dbReference>
<dbReference type="SUPFAM" id="SSF141868">
    <property type="entry name" value="EAL domain-like"/>
    <property type="match status" value="1"/>
</dbReference>
<gene>
    <name evidence="5" type="ORF">EBB59_10030</name>
</gene>
<dbReference type="Gene3D" id="3.30.70.270">
    <property type="match status" value="1"/>
</dbReference>
<organism evidence="5 6">
    <name type="scientific">Solilutibacter pythonis</name>
    <dbReference type="NCBI Taxonomy" id="2483112"/>
    <lineage>
        <taxon>Bacteria</taxon>
        <taxon>Pseudomonadati</taxon>
        <taxon>Pseudomonadota</taxon>
        <taxon>Gammaproteobacteria</taxon>
        <taxon>Lysobacterales</taxon>
        <taxon>Lysobacteraceae</taxon>
        <taxon>Solilutibacter</taxon>
    </lineage>
</organism>
<keyword evidence="6" id="KW-1185">Reference proteome</keyword>
<dbReference type="SMART" id="SM00267">
    <property type="entry name" value="GGDEF"/>
    <property type="match status" value="1"/>
</dbReference>
<dbReference type="Pfam" id="PF00563">
    <property type="entry name" value="EAL"/>
    <property type="match status" value="1"/>
</dbReference>
<dbReference type="RefSeq" id="WP_122102015.1">
    <property type="nucleotide sequence ID" value="NZ_RFLY01000014.1"/>
</dbReference>
<evidence type="ECO:0000259" key="4">
    <source>
        <dbReference type="PROSITE" id="PS50887"/>
    </source>
</evidence>
<dbReference type="InterPro" id="IPR000160">
    <property type="entry name" value="GGDEF_dom"/>
</dbReference>
<accession>A0A3M2HY67</accession>
<dbReference type="SMART" id="SM00086">
    <property type="entry name" value="PAC"/>
    <property type="match status" value="3"/>
</dbReference>
<dbReference type="PROSITE" id="PS50112">
    <property type="entry name" value="PAS"/>
    <property type="match status" value="2"/>
</dbReference>
<dbReference type="SMART" id="SM00052">
    <property type="entry name" value="EAL"/>
    <property type="match status" value="1"/>
</dbReference>
<feature type="domain" description="EAL" evidence="3">
    <location>
        <begin position="594"/>
        <end position="848"/>
    </location>
</feature>
<dbReference type="Pfam" id="PF13188">
    <property type="entry name" value="PAS_8"/>
    <property type="match status" value="1"/>
</dbReference>
<dbReference type="PANTHER" id="PTHR44757:SF2">
    <property type="entry name" value="BIOFILM ARCHITECTURE MAINTENANCE PROTEIN MBAA"/>
    <property type="match status" value="1"/>
</dbReference>
<dbReference type="InterPro" id="IPR035965">
    <property type="entry name" value="PAS-like_dom_sf"/>
</dbReference>
<dbReference type="InterPro" id="IPR000014">
    <property type="entry name" value="PAS"/>
</dbReference>
<sequence length="855" mass="94515">MTEENARTWGGGDDWDNLCLRLQRFLKDAVCPEQTRELAREALRAIKLAECAAATARSRYRRLFDAIPDAAIIIDWDGTVLDFNRAGLHLIGRSHEEVIGRHIGTLNPELPDDYLIPVQDALSRGGSHMAEVTNMRADGSRLPLEVHSGAIDFDGRQHIIAISRDLSNRVDSERRYVDLLESVDKGIVVQDAEGAVLHVNSAAMRILGLRPGDSPHAALSTPPWRVMDENGKDIGTEQLPSALARRNGKVVASQVLGLYRQDDRTFRWLSVTSIPQFDAESHHVTQTISLFGDITALKRDSAMFDHVQTLATIGAWEWNHANDELYLTRGARRILGIDQGTERLAELFARLHAGEARRLRAALRQVIADGQPFNLELRLSARDGQPDWVLIQGAKDERDPSAHRITGTIEDISEHKRVEDRLRQQARTDSLTGLLNRDAILCEIETQLDGQASRFSLLYIDLDRFKIINDVLGHHVGDHLLVAVAGRLLDAVGPDALCARLGGDEFLVLCLGKEPKPASEIAEDILESLARAFQIDGEEFTIGASIGIAHAPGDGVNATELIQNADIAMYDSKRRAFNGWQSYSSDLAHRQHNRLRIDGLMRNAVDNHELYLLYQPKVDLRDGRMIGAEALMRWNNPLLGGMPPEEFIAHAESSGEIIRLGAWTLREACQQVRRWRDAGLDPMRIAVNVSYRQLMASDLATTVADALAAAGIPGPALELEFTERVLIEDEPETLRTFARLYEMGVVLSIDDFGEGYSALNYLRRLPIHGLKLSQLFLQGVPDNTSDVAVCQAVAGIARSLGLSLVAEGVETEAQRDFLLELGIPVGQGFLFSKPLAPEAFARHLASGSVLRAVTE</sequence>
<dbReference type="OrthoDB" id="9804951at2"/>
<dbReference type="NCBIfam" id="TIGR00229">
    <property type="entry name" value="sensory_box"/>
    <property type="match status" value="2"/>
</dbReference>
<dbReference type="PROSITE" id="PS50883">
    <property type="entry name" value="EAL"/>
    <property type="match status" value="1"/>
</dbReference>
<dbReference type="SUPFAM" id="SSF55073">
    <property type="entry name" value="Nucleotide cyclase"/>
    <property type="match status" value="1"/>
</dbReference>
<dbReference type="CDD" id="cd01948">
    <property type="entry name" value="EAL"/>
    <property type="match status" value="1"/>
</dbReference>
<evidence type="ECO:0000259" key="3">
    <source>
        <dbReference type="PROSITE" id="PS50883"/>
    </source>
</evidence>
<dbReference type="PANTHER" id="PTHR44757">
    <property type="entry name" value="DIGUANYLATE CYCLASE DGCP"/>
    <property type="match status" value="1"/>
</dbReference>
<feature type="domain" description="PAS" evidence="1">
    <location>
        <begin position="56"/>
        <end position="125"/>
    </location>
</feature>
<dbReference type="NCBIfam" id="TIGR00254">
    <property type="entry name" value="GGDEF"/>
    <property type="match status" value="1"/>
</dbReference>
<dbReference type="CDD" id="cd01949">
    <property type="entry name" value="GGDEF"/>
    <property type="match status" value="1"/>
</dbReference>
<reference evidence="5 6" key="1">
    <citation type="submission" date="2018-10" db="EMBL/GenBank/DDBJ databases">
        <title>Proposal of Lysobacter pythonis sp. nov. isolated from royal pythons (Python regius).</title>
        <authorList>
            <person name="Hans-Juergen B."/>
            <person name="Huptas C."/>
            <person name="Sandra B."/>
            <person name="Igor L."/>
            <person name="Joachim S."/>
            <person name="Siegfried S."/>
            <person name="Mareike W."/>
            <person name="Peter K."/>
        </authorList>
    </citation>
    <scope>NUCLEOTIDE SEQUENCE [LARGE SCALE GENOMIC DNA]</scope>
    <source>
        <strain evidence="5 6">4284/11</strain>
    </source>
</reference>
<dbReference type="AlphaFoldDB" id="A0A3M2HY67"/>
<dbReference type="Pfam" id="PF00990">
    <property type="entry name" value="GGDEF"/>
    <property type="match status" value="1"/>
</dbReference>
<dbReference type="InterPro" id="IPR000700">
    <property type="entry name" value="PAS-assoc_C"/>
</dbReference>
<dbReference type="InterPro" id="IPR029787">
    <property type="entry name" value="Nucleotide_cyclase"/>
</dbReference>
<proteinExistence type="predicted"/>
<evidence type="ECO:0000313" key="6">
    <source>
        <dbReference type="Proteomes" id="UP000275012"/>
    </source>
</evidence>
<protein>
    <submittedName>
        <fullName evidence="5">EAL domain-containing protein</fullName>
    </submittedName>
</protein>
<dbReference type="SUPFAM" id="SSF55785">
    <property type="entry name" value="PYP-like sensor domain (PAS domain)"/>
    <property type="match status" value="3"/>
</dbReference>
<evidence type="ECO:0000259" key="2">
    <source>
        <dbReference type="PROSITE" id="PS50113"/>
    </source>
</evidence>
<dbReference type="Gene3D" id="3.20.20.450">
    <property type="entry name" value="EAL domain"/>
    <property type="match status" value="1"/>
</dbReference>
<evidence type="ECO:0000259" key="1">
    <source>
        <dbReference type="PROSITE" id="PS50112"/>
    </source>
</evidence>
<dbReference type="Proteomes" id="UP000275012">
    <property type="component" value="Unassembled WGS sequence"/>
</dbReference>
<dbReference type="CDD" id="cd00130">
    <property type="entry name" value="PAS"/>
    <property type="match status" value="2"/>
</dbReference>
<dbReference type="PROSITE" id="PS50113">
    <property type="entry name" value="PAC"/>
    <property type="match status" value="1"/>
</dbReference>
<feature type="domain" description="PAC" evidence="2">
    <location>
        <begin position="373"/>
        <end position="424"/>
    </location>
</feature>